<dbReference type="Proteomes" id="UP000790709">
    <property type="component" value="Unassembled WGS sequence"/>
</dbReference>
<evidence type="ECO:0000313" key="1">
    <source>
        <dbReference type="EMBL" id="KAH7928311.1"/>
    </source>
</evidence>
<gene>
    <name evidence="1" type="ORF">BV22DRAFT_1044696</name>
</gene>
<name>A0ACB8BQU9_9AGAM</name>
<keyword evidence="2" id="KW-1185">Reference proteome</keyword>
<reference evidence="1" key="1">
    <citation type="journal article" date="2021" name="New Phytol.">
        <title>Evolutionary innovations through gain and loss of genes in the ectomycorrhizal Boletales.</title>
        <authorList>
            <person name="Wu G."/>
            <person name="Miyauchi S."/>
            <person name="Morin E."/>
            <person name="Kuo A."/>
            <person name="Drula E."/>
            <person name="Varga T."/>
            <person name="Kohler A."/>
            <person name="Feng B."/>
            <person name="Cao Y."/>
            <person name="Lipzen A."/>
            <person name="Daum C."/>
            <person name="Hundley H."/>
            <person name="Pangilinan J."/>
            <person name="Johnson J."/>
            <person name="Barry K."/>
            <person name="LaButti K."/>
            <person name="Ng V."/>
            <person name="Ahrendt S."/>
            <person name="Min B."/>
            <person name="Choi I.G."/>
            <person name="Park H."/>
            <person name="Plett J.M."/>
            <person name="Magnuson J."/>
            <person name="Spatafora J.W."/>
            <person name="Nagy L.G."/>
            <person name="Henrissat B."/>
            <person name="Grigoriev I.V."/>
            <person name="Yang Z.L."/>
            <person name="Xu J."/>
            <person name="Martin F.M."/>
        </authorList>
    </citation>
    <scope>NUCLEOTIDE SEQUENCE</scope>
    <source>
        <strain evidence="1">KUC20120723A-06</strain>
    </source>
</reference>
<protein>
    <submittedName>
        <fullName evidence="1">Uncharacterized protein</fullName>
    </submittedName>
</protein>
<comment type="caution">
    <text evidence="1">The sequence shown here is derived from an EMBL/GenBank/DDBJ whole genome shotgun (WGS) entry which is preliminary data.</text>
</comment>
<accession>A0ACB8BQU9</accession>
<proteinExistence type="predicted"/>
<sequence>MSLVKIPFILSAAWGIHKCFTAPNVTPPADEKVSPNASEEFLCSITVWGTVLVKGISWAGTFAEAAALVSPLLPAPSSGALASMLGIFNRINVHTTITPAFVVGSGLIASAGLLRWLCYRTLGRFFTFQLSVRRGHALVTSGPYSVVRHPSYTGMVMAYIGLGVLHGSRGSWLRTSGILDVFGVKPLVLSTFTLISVIVACLIMRIPGEDKVMRDRFKDEWDSWASQVRYRLIPSIW</sequence>
<organism evidence="1 2">
    <name type="scientific">Leucogyrophana mollusca</name>
    <dbReference type="NCBI Taxonomy" id="85980"/>
    <lineage>
        <taxon>Eukaryota</taxon>
        <taxon>Fungi</taxon>
        <taxon>Dikarya</taxon>
        <taxon>Basidiomycota</taxon>
        <taxon>Agaricomycotina</taxon>
        <taxon>Agaricomycetes</taxon>
        <taxon>Agaricomycetidae</taxon>
        <taxon>Boletales</taxon>
        <taxon>Boletales incertae sedis</taxon>
        <taxon>Leucogyrophana</taxon>
    </lineage>
</organism>
<dbReference type="EMBL" id="MU266354">
    <property type="protein sequence ID" value="KAH7928311.1"/>
    <property type="molecule type" value="Genomic_DNA"/>
</dbReference>
<evidence type="ECO:0000313" key="2">
    <source>
        <dbReference type="Proteomes" id="UP000790709"/>
    </source>
</evidence>